<dbReference type="SUPFAM" id="SSF57997">
    <property type="entry name" value="Tropomyosin"/>
    <property type="match status" value="1"/>
</dbReference>
<keyword evidence="1" id="KW-0175">Coiled coil</keyword>
<dbReference type="Proteomes" id="UP000051439">
    <property type="component" value="Unassembled WGS sequence"/>
</dbReference>
<proteinExistence type="predicted"/>
<reference evidence="4 5" key="1">
    <citation type="journal article" date="2015" name="Genome Announc.">
        <title>Expanding the biotechnology potential of lactobacilli through comparative genomics of 213 strains and associated genera.</title>
        <authorList>
            <person name="Sun Z."/>
            <person name="Harris H.M."/>
            <person name="McCann A."/>
            <person name="Guo C."/>
            <person name="Argimon S."/>
            <person name="Zhang W."/>
            <person name="Yang X."/>
            <person name="Jeffery I.B."/>
            <person name="Cooney J.C."/>
            <person name="Kagawa T.F."/>
            <person name="Liu W."/>
            <person name="Song Y."/>
            <person name="Salvetti E."/>
            <person name="Wrobel A."/>
            <person name="Rasinkangas P."/>
            <person name="Parkhill J."/>
            <person name="Rea M.C."/>
            <person name="O'Sullivan O."/>
            <person name="Ritari J."/>
            <person name="Douillard F.P."/>
            <person name="Paul Ross R."/>
            <person name="Yang R."/>
            <person name="Briner A.E."/>
            <person name="Felis G.E."/>
            <person name="de Vos W.M."/>
            <person name="Barrangou R."/>
            <person name="Klaenhammer T.R."/>
            <person name="Caufield P.W."/>
            <person name="Cui Y."/>
            <person name="Zhang H."/>
            <person name="O'Toole P.W."/>
        </authorList>
    </citation>
    <scope>NUCLEOTIDE SEQUENCE [LARGE SCALE GENOMIC DNA]</scope>
    <source>
        <strain evidence="4 5">DSM 19906</strain>
    </source>
</reference>
<sequence length="395" mass="43571">MIMKRKLLLSSLSLPVALMAFGNINAGARAVNVKVNPLYTNSKTIQGKTLSNAQVKLTRYKKTYGAGTVKKNGQFKFKLKNKLHANFHYRLTVSKNGKAKKVVMVKVNKKSVKKTTSDYQKQIDSLSAQVDKLQNELATLQNTTSTSTTSIDNTNKINDLNGQINSLKNQIAGLSNVTISGGNSTPSNNNNNGPVIDPATAKKIEKLQGQLKDVNDQIAATSKQLQDVGSQTQNLNSQMQNLFKQKTSIFNDLQNMNAILSIYTDDPDGSHAKSTMVVYEGQLQAAQDAASKDSQNKELAYQVTVMQQKIDDWKKHTEDLQNAIKTINGDPQAYKDQITEKQQSESSIQDQINDLQSQITTLNSTAGKLQPTLNNLYAQQETILDQINALQDSMQ</sequence>
<dbReference type="Gene3D" id="1.20.5.340">
    <property type="match status" value="1"/>
</dbReference>
<dbReference type="Gene3D" id="1.10.287.1490">
    <property type="match status" value="1"/>
</dbReference>
<keyword evidence="3" id="KW-0732">Signal</keyword>
<dbReference type="AlphaFoldDB" id="A0A0R1NWH4"/>
<feature type="signal peptide" evidence="3">
    <location>
        <begin position="1"/>
        <end position="22"/>
    </location>
</feature>
<evidence type="ECO:0000256" key="3">
    <source>
        <dbReference type="SAM" id="SignalP"/>
    </source>
</evidence>
<gene>
    <name evidence="4" type="ORF">FC98_GL000509</name>
</gene>
<evidence type="ECO:0000256" key="2">
    <source>
        <dbReference type="SAM" id="MobiDB-lite"/>
    </source>
</evidence>
<dbReference type="PANTHER" id="PTHR43941">
    <property type="entry name" value="STRUCTURAL MAINTENANCE OF CHROMOSOMES PROTEIN 2"/>
    <property type="match status" value="1"/>
</dbReference>
<evidence type="ECO:0000313" key="4">
    <source>
        <dbReference type="EMBL" id="KRL21946.1"/>
    </source>
</evidence>
<feature type="chain" id="PRO_5006408687" description="Bacterial Ig domain-containing protein" evidence="3">
    <location>
        <begin position="23"/>
        <end position="395"/>
    </location>
</feature>
<comment type="caution">
    <text evidence="4">The sequence shown here is derived from an EMBL/GenBank/DDBJ whole genome shotgun (WGS) entry which is preliminary data.</text>
</comment>
<dbReference type="PANTHER" id="PTHR43941:SF1">
    <property type="entry name" value="STRUCTURAL MAINTENANCE OF CHROMOSOMES PROTEIN 2"/>
    <property type="match status" value="1"/>
</dbReference>
<evidence type="ECO:0008006" key="6">
    <source>
        <dbReference type="Google" id="ProtNLM"/>
    </source>
</evidence>
<evidence type="ECO:0000313" key="5">
    <source>
        <dbReference type="Proteomes" id="UP000051439"/>
    </source>
</evidence>
<evidence type="ECO:0000256" key="1">
    <source>
        <dbReference type="SAM" id="Coils"/>
    </source>
</evidence>
<feature type="compositionally biased region" description="Low complexity" evidence="2">
    <location>
        <begin position="180"/>
        <end position="194"/>
    </location>
</feature>
<feature type="coiled-coil region" evidence="1">
    <location>
        <begin position="116"/>
        <end position="177"/>
    </location>
</feature>
<dbReference type="EMBL" id="AZEB01000011">
    <property type="protein sequence ID" value="KRL21946.1"/>
    <property type="molecule type" value="Genomic_DNA"/>
</dbReference>
<name>A0A0R1NWH4_9LACO</name>
<protein>
    <recommendedName>
        <fullName evidence="6">Bacterial Ig domain-containing protein</fullName>
    </recommendedName>
</protein>
<keyword evidence="5" id="KW-1185">Reference proteome</keyword>
<feature type="region of interest" description="Disordered" evidence="2">
    <location>
        <begin position="178"/>
        <end position="197"/>
    </location>
</feature>
<dbReference type="PATRIC" id="fig|1423766.4.peg.521"/>
<organism evidence="4 5">
    <name type="scientific">Lentilactobacillus kisonensis DSM 19906 = JCM 15041</name>
    <dbReference type="NCBI Taxonomy" id="1423766"/>
    <lineage>
        <taxon>Bacteria</taxon>
        <taxon>Bacillati</taxon>
        <taxon>Bacillota</taxon>
        <taxon>Bacilli</taxon>
        <taxon>Lactobacillales</taxon>
        <taxon>Lactobacillaceae</taxon>
        <taxon>Lentilactobacillus</taxon>
    </lineage>
</organism>
<accession>A0A0R1NWH4</accession>
<dbReference type="SUPFAM" id="SSF58100">
    <property type="entry name" value="Bacterial hemolysins"/>
    <property type="match status" value="1"/>
</dbReference>